<dbReference type="InterPro" id="IPR006423">
    <property type="entry name" value="Lipo_e_P4"/>
</dbReference>
<dbReference type="NCBIfam" id="TIGR01533">
    <property type="entry name" value="lipo_e_P4"/>
    <property type="match status" value="1"/>
</dbReference>
<dbReference type="PANTHER" id="PTHR31284">
    <property type="entry name" value="ACID PHOSPHATASE-LIKE PROTEIN"/>
    <property type="match status" value="1"/>
</dbReference>
<dbReference type="SFLD" id="SFLDS00003">
    <property type="entry name" value="Haloacid_Dehalogenase"/>
    <property type="match status" value="1"/>
</dbReference>
<evidence type="ECO:0000256" key="2">
    <source>
        <dbReference type="SAM" id="SignalP"/>
    </source>
</evidence>
<dbReference type="PIRSF" id="PIRSF019271">
    <property type="entry name" value="Acid_Ptase_C"/>
    <property type="match status" value="1"/>
</dbReference>
<proteinExistence type="predicted"/>
<dbReference type="CDD" id="cd07534">
    <property type="entry name" value="HAD_CAP"/>
    <property type="match status" value="1"/>
</dbReference>
<dbReference type="InterPro" id="IPR005519">
    <property type="entry name" value="Acid_phosphat_B-like"/>
</dbReference>
<protein>
    <submittedName>
        <fullName evidence="3">5'-nucleotidase, lipoprotein e(P4) family</fullName>
    </submittedName>
</protein>
<dbReference type="Gene3D" id="3.40.50.1000">
    <property type="entry name" value="HAD superfamily/HAD-like"/>
    <property type="match status" value="1"/>
</dbReference>
<evidence type="ECO:0000256" key="1">
    <source>
        <dbReference type="ARBA" id="ARBA00022729"/>
    </source>
</evidence>
<name>A0AB39UTG9_9GAMM</name>
<accession>A0AB39UTG9</accession>
<reference evidence="3" key="1">
    <citation type="submission" date="2024-05" db="EMBL/GenBank/DDBJ databases">
        <title>Genome sequencing of novel strain.</title>
        <authorList>
            <person name="Ganbat D."/>
            <person name="Ganbat S."/>
            <person name="Lee S.-J."/>
        </authorList>
    </citation>
    <scope>NUCLEOTIDE SEQUENCE</scope>
    <source>
        <strain evidence="3">SMD15-11</strain>
    </source>
</reference>
<gene>
    <name evidence="3" type="ORF">AAIA72_10740</name>
</gene>
<dbReference type="RefSeq" id="WP_369600318.1">
    <property type="nucleotide sequence ID" value="NZ_CP154858.1"/>
</dbReference>
<dbReference type="PANTHER" id="PTHR31284:SF10">
    <property type="entry name" value="ACID PHOSPHATASE-LIKE PROTEIN"/>
    <property type="match status" value="1"/>
</dbReference>
<dbReference type="GO" id="GO:0009279">
    <property type="term" value="C:cell outer membrane"/>
    <property type="evidence" value="ECO:0007669"/>
    <property type="project" value="InterPro"/>
</dbReference>
<organism evidence="3">
    <name type="scientific">Thermohahella caldifontis</name>
    <dbReference type="NCBI Taxonomy" id="3142973"/>
    <lineage>
        <taxon>Bacteria</taxon>
        <taxon>Pseudomonadati</taxon>
        <taxon>Pseudomonadota</taxon>
        <taxon>Gammaproteobacteria</taxon>
        <taxon>Oceanospirillales</taxon>
        <taxon>Hahellaceae</taxon>
        <taxon>Thermohahella</taxon>
    </lineage>
</organism>
<dbReference type="SUPFAM" id="SSF56784">
    <property type="entry name" value="HAD-like"/>
    <property type="match status" value="1"/>
</dbReference>
<dbReference type="SFLD" id="SFLDG01125">
    <property type="entry name" value="C1.1:_Acid_Phosphatase_Like"/>
    <property type="match status" value="1"/>
</dbReference>
<keyword evidence="3" id="KW-0449">Lipoprotein</keyword>
<dbReference type="Pfam" id="PF03767">
    <property type="entry name" value="Acid_phosphat_B"/>
    <property type="match status" value="1"/>
</dbReference>
<dbReference type="KEGG" id="tcd:AAIA72_10740"/>
<feature type="signal peptide" evidence="2">
    <location>
        <begin position="1"/>
        <end position="25"/>
    </location>
</feature>
<evidence type="ECO:0000313" key="3">
    <source>
        <dbReference type="EMBL" id="XDT71282.1"/>
    </source>
</evidence>
<dbReference type="EMBL" id="CP154858">
    <property type="protein sequence ID" value="XDT71282.1"/>
    <property type="molecule type" value="Genomic_DNA"/>
</dbReference>
<dbReference type="InterPro" id="IPR036412">
    <property type="entry name" value="HAD-like_sf"/>
</dbReference>
<dbReference type="InterPro" id="IPR023214">
    <property type="entry name" value="HAD_sf"/>
</dbReference>
<sequence>MNRFNAALLAGALAGALAAAPLAQAEEAYTTRDLNEQLVMATLWMQASAEFRALSHQAFNVAHMQLDKALAAHKGNKPLAIAVDVDETILDNTAYEAYLIGNDFGYSSKTWVPWMNAAEATAMPGAVEFLNYAASKGVHVFYITNRKPEGKEGTLRNLKALGFPFVDETHLLMREKSSSKEARRQAVLEKYDVALMVGDNLNDFSDDFYKKSVDERFAATDKHKDKWGTEWIVLPNPTYGDWEGAVYNGNWKASAAEKDQMRKQHLRRWAPKQ</sequence>
<dbReference type="AlphaFoldDB" id="A0AB39UTG9"/>
<feature type="chain" id="PRO_5044231487" evidence="2">
    <location>
        <begin position="26"/>
        <end position="273"/>
    </location>
</feature>
<keyword evidence="1 2" id="KW-0732">Signal</keyword>